<evidence type="ECO:0000256" key="1">
    <source>
        <dbReference type="SAM" id="MobiDB-lite"/>
    </source>
</evidence>
<name>A0AAV5MKI7_9ROSI</name>
<dbReference type="CDD" id="cd09272">
    <property type="entry name" value="RNase_HI_RT_Ty1"/>
    <property type="match status" value="1"/>
</dbReference>
<accession>A0AAV5MKI7</accession>
<reference evidence="3 4" key="1">
    <citation type="journal article" date="2021" name="Commun. Biol.">
        <title>The genome of Shorea leprosula (Dipterocarpaceae) highlights the ecological relevance of drought in aseasonal tropical rainforests.</title>
        <authorList>
            <person name="Ng K.K.S."/>
            <person name="Kobayashi M.J."/>
            <person name="Fawcett J.A."/>
            <person name="Hatakeyama M."/>
            <person name="Paape T."/>
            <person name="Ng C.H."/>
            <person name="Ang C.C."/>
            <person name="Tnah L.H."/>
            <person name="Lee C.T."/>
            <person name="Nishiyama T."/>
            <person name="Sese J."/>
            <person name="O'Brien M.J."/>
            <person name="Copetti D."/>
            <person name="Mohd Noor M.I."/>
            <person name="Ong R.C."/>
            <person name="Putra M."/>
            <person name="Sireger I.Z."/>
            <person name="Indrioko S."/>
            <person name="Kosugi Y."/>
            <person name="Izuno A."/>
            <person name="Isagi Y."/>
            <person name="Lee S.L."/>
            <person name="Shimizu K.K."/>
        </authorList>
    </citation>
    <scope>NUCLEOTIDE SEQUENCE [LARGE SCALE GENOMIC DNA]</scope>
    <source>
        <strain evidence="3">214</strain>
    </source>
</reference>
<sequence>MEEAQAADIDLETNTNHPDQDQVVRPPRPQRERRVPQRLDDYVCTMPQSVMPMQAPSQSTNSGDPYALSNCVSYNSFSSTHLSYLAAISSVDEPKSFSQAIKNENWRKAMRQEIKFKPDGTVERYKARLVAKGFTQIEGLDFNETFAPVAKMVTVRTLLALASIKRWELHQLDVNNAFLQGDLHEEVYMKIPQGFTCNQSNKVCRLRKSLYGLRQASRNWFEKFTTSLEAVGFKQSKADYSLFTLAIADSFVAVLIYVDDIVITGNDGARIATLKHYLHSAFSIKDLGPLKYFLGIEVARTTEGIVLSQRKYALDILTESGMLGAKPSSFPMEQHHRLGLASGSPIPDPSQYRRLEHFDAAMKVLRYVKNSPGQGMLLSSSSHPHLVAYCDANWAGCPRTRRSTTAEYRAMASTVSELTWLKSLLYDLGIYHSKPMTLFCDNQAALHIANNLVFHARTKHIEIDCHFVRERIQRKELLTAHVPSHCQLADLFTKALGKERLHFLLYKLGIRDLHAPT</sequence>
<dbReference type="AlphaFoldDB" id="A0AAV5MKI7"/>
<evidence type="ECO:0000259" key="2">
    <source>
        <dbReference type="Pfam" id="PF07727"/>
    </source>
</evidence>
<gene>
    <name evidence="3" type="ORF">SLEP1_g56732</name>
</gene>
<dbReference type="PANTHER" id="PTHR11439">
    <property type="entry name" value="GAG-POL-RELATED RETROTRANSPOSON"/>
    <property type="match status" value="1"/>
</dbReference>
<dbReference type="PANTHER" id="PTHR11439:SF470">
    <property type="entry name" value="CYSTEINE-RICH RLK (RECEPTOR-LIKE PROTEIN KINASE) 8"/>
    <property type="match status" value="1"/>
</dbReference>
<comment type="caution">
    <text evidence="3">The sequence shown here is derived from an EMBL/GenBank/DDBJ whole genome shotgun (WGS) entry which is preliminary data.</text>
</comment>
<dbReference type="InterPro" id="IPR013103">
    <property type="entry name" value="RVT_2"/>
</dbReference>
<keyword evidence="4" id="KW-1185">Reference proteome</keyword>
<dbReference type="EMBL" id="BPVZ01000333">
    <property type="protein sequence ID" value="GKV50014.1"/>
    <property type="molecule type" value="Genomic_DNA"/>
</dbReference>
<feature type="domain" description="Reverse transcriptase Ty1/copia-type" evidence="2">
    <location>
        <begin position="119"/>
        <end position="333"/>
    </location>
</feature>
<dbReference type="InterPro" id="IPR043502">
    <property type="entry name" value="DNA/RNA_pol_sf"/>
</dbReference>
<protein>
    <recommendedName>
        <fullName evidence="2">Reverse transcriptase Ty1/copia-type domain-containing protein</fullName>
    </recommendedName>
</protein>
<dbReference type="Proteomes" id="UP001054252">
    <property type="component" value="Unassembled WGS sequence"/>
</dbReference>
<dbReference type="Pfam" id="PF07727">
    <property type="entry name" value="RVT_2"/>
    <property type="match status" value="1"/>
</dbReference>
<evidence type="ECO:0000313" key="3">
    <source>
        <dbReference type="EMBL" id="GKV50014.1"/>
    </source>
</evidence>
<proteinExistence type="predicted"/>
<dbReference type="SUPFAM" id="SSF56672">
    <property type="entry name" value="DNA/RNA polymerases"/>
    <property type="match status" value="1"/>
</dbReference>
<evidence type="ECO:0000313" key="4">
    <source>
        <dbReference type="Proteomes" id="UP001054252"/>
    </source>
</evidence>
<organism evidence="3 4">
    <name type="scientific">Rubroshorea leprosula</name>
    <dbReference type="NCBI Taxonomy" id="152421"/>
    <lineage>
        <taxon>Eukaryota</taxon>
        <taxon>Viridiplantae</taxon>
        <taxon>Streptophyta</taxon>
        <taxon>Embryophyta</taxon>
        <taxon>Tracheophyta</taxon>
        <taxon>Spermatophyta</taxon>
        <taxon>Magnoliopsida</taxon>
        <taxon>eudicotyledons</taxon>
        <taxon>Gunneridae</taxon>
        <taxon>Pentapetalae</taxon>
        <taxon>rosids</taxon>
        <taxon>malvids</taxon>
        <taxon>Malvales</taxon>
        <taxon>Dipterocarpaceae</taxon>
        <taxon>Rubroshorea</taxon>
    </lineage>
</organism>
<feature type="region of interest" description="Disordered" evidence="1">
    <location>
        <begin position="1"/>
        <end position="34"/>
    </location>
</feature>
<feature type="compositionally biased region" description="Acidic residues" evidence="1">
    <location>
        <begin position="1"/>
        <end position="11"/>
    </location>
</feature>